<keyword evidence="1" id="KW-1133">Transmembrane helix</keyword>
<dbReference type="AlphaFoldDB" id="B6K0V8"/>
<dbReference type="Proteomes" id="UP000001744">
    <property type="component" value="Unassembled WGS sequence"/>
</dbReference>
<evidence type="ECO:0000313" key="2">
    <source>
        <dbReference type="EMBL" id="EEB07579.1"/>
    </source>
</evidence>
<evidence type="ECO:0000313" key="3">
    <source>
        <dbReference type="JaponicusDB" id="SJAG_02675"/>
    </source>
</evidence>
<dbReference type="InterPro" id="IPR046614">
    <property type="entry name" value="DUF6727"/>
</dbReference>
<dbReference type="GeneID" id="7051055"/>
<evidence type="ECO:0000313" key="4">
    <source>
        <dbReference type="Proteomes" id="UP000001744"/>
    </source>
</evidence>
<dbReference type="JaponicusDB" id="SJAG_02675">
    <property type="gene designation" value="pll7"/>
</dbReference>
<dbReference type="HOGENOM" id="CLU_128361_0_0_1"/>
<name>B6K0V8_SCHJY</name>
<gene>
    <name evidence="3" type="primary">pll7</name>
    <name evidence="2" type="ORF">SJAG_02675</name>
</gene>
<dbReference type="EMBL" id="KE651166">
    <property type="protein sequence ID" value="EEB07579.1"/>
    <property type="molecule type" value="Genomic_DNA"/>
</dbReference>
<dbReference type="Pfam" id="PF20495">
    <property type="entry name" value="DUF6727"/>
    <property type="match status" value="1"/>
</dbReference>
<sequence>MSTSLTKRYGFSNNFTICSGVDYAPWGSDCQRFTDTVYSPSIKLYPKCHKNAAFAYIVYDFDKNLNITSNVTYGNGVSAGFGDFVVHNGSEYVYSKGIFGPMFNDSSIKEFSIPIPKPGNYCLAIQSLKNTTNQKDYEVKFIMYGMYNQDYEDAAFRIAPLLLPAFFSVILTLLLTN</sequence>
<organism evidence="2 4">
    <name type="scientific">Schizosaccharomyces japonicus (strain yFS275 / FY16936)</name>
    <name type="common">Fission yeast</name>
    <dbReference type="NCBI Taxonomy" id="402676"/>
    <lineage>
        <taxon>Eukaryota</taxon>
        <taxon>Fungi</taxon>
        <taxon>Dikarya</taxon>
        <taxon>Ascomycota</taxon>
        <taxon>Taphrinomycotina</taxon>
        <taxon>Schizosaccharomycetes</taxon>
        <taxon>Schizosaccharomycetales</taxon>
        <taxon>Schizosaccharomycetaceae</taxon>
        <taxon>Schizosaccharomyces</taxon>
    </lineage>
</organism>
<keyword evidence="1" id="KW-0812">Transmembrane</keyword>
<evidence type="ECO:0000256" key="1">
    <source>
        <dbReference type="SAM" id="Phobius"/>
    </source>
</evidence>
<feature type="transmembrane region" description="Helical" evidence="1">
    <location>
        <begin position="154"/>
        <end position="175"/>
    </location>
</feature>
<protein>
    <submittedName>
        <fullName evidence="2">Uncharacterized protein</fullName>
    </submittedName>
</protein>
<dbReference type="VEuPathDB" id="FungiDB:SJAG_02675"/>
<reference evidence="2 4" key="1">
    <citation type="journal article" date="2011" name="Science">
        <title>Comparative functional genomics of the fission yeasts.</title>
        <authorList>
            <person name="Rhind N."/>
            <person name="Chen Z."/>
            <person name="Yassour M."/>
            <person name="Thompson D.A."/>
            <person name="Haas B.J."/>
            <person name="Habib N."/>
            <person name="Wapinski I."/>
            <person name="Roy S."/>
            <person name="Lin M.F."/>
            <person name="Heiman D.I."/>
            <person name="Young S.K."/>
            <person name="Furuya K."/>
            <person name="Guo Y."/>
            <person name="Pidoux A."/>
            <person name="Chen H.M."/>
            <person name="Robbertse B."/>
            <person name="Goldberg J.M."/>
            <person name="Aoki K."/>
            <person name="Bayne E.H."/>
            <person name="Berlin A.M."/>
            <person name="Desjardins C.A."/>
            <person name="Dobbs E."/>
            <person name="Dukaj L."/>
            <person name="Fan L."/>
            <person name="FitzGerald M.G."/>
            <person name="French C."/>
            <person name="Gujja S."/>
            <person name="Hansen K."/>
            <person name="Keifenheim D."/>
            <person name="Levin J.Z."/>
            <person name="Mosher R.A."/>
            <person name="Mueller C.A."/>
            <person name="Pfiffner J."/>
            <person name="Priest M."/>
            <person name="Russ C."/>
            <person name="Smialowska A."/>
            <person name="Swoboda P."/>
            <person name="Sykes S.M."/>
            <person name="Vaughn M."/>
            <person name="Vengrova S."/>
            <person name="Yoder R."/>
            <person name="Zeng Q."/>
            <person name="Allshire R."/>
            <person name="Baulcombe D."/>
            <person name="Birren B.W."/>
            <person name="Brown W."/>
            <person name="Ekwall K."/>
            <person name="Kellis M."/>
            <person name="Leatherwood J."/>
            <person name="Levin H."/>
            <person name="Margalit H."/>
            <person name="Martienssen R."/>
            <person name="Nieduszynski C.A."/>
            <person name="Spatafora J.W."/>
            <person name="Friedman N."/>
            <person name="Dalgaard J.Z."/>
            <person name="Baumann P."/>
            <person name="Niki H."/>
            <person name="Regev A."/>
            <person name="Nusbaum C."/>
        </authorList>
    </citation>
    <scope>NUCLEOTIDE SEQUENCE [LARGE SCALE GENOMIC DNA]</scope>
    <source>
        <strain evidence="4">yFS275 / FY16936</strain>
    </source>
</reference>
<keyword evidence="1" id="KW-0472">Membrane</keyword>
<dbReference type="RefSeq" id="XP_002173872.1">
    <property type="nucleotide sequence ID" value="XM_002173836.1"/>
</dbReference>
<keyword evidence="4" id="KW-1185">Reference proteome</keyword>
<proteinExistence type="predicted"/>
<accession>B6K0V8</accession>